<evidence type="ECO:0000313" key="2">
    <source>
        <dbReference type="Proteomes" id="UP000465101"/>
    </source>
</evidence>
<sequence length="82" mass="9553">MCLHSDFQTLPFRREFLKLIIMTKEIIKSKINAVEARIQQIKESDLFTPAQKEKLVSVNEKELNQLETQLALQIEVINPESL</sequence>
<proteinExistence type="predicted"/>
<name>A0A6B9LMA0_9CAUD</name>
<protein>
    <submittedName>
        <fullName evidence="1">Uncharacterized protein</fullName>
    </submittedName>
</protein>
<organism evidence="1 2">
    <name type="scientific">Flavobacterium phage vB_FspS_laban6-1</name>
    <dbReference type="NCBI Taxonomy" id="2686250"/>
    <lineage>
        <taxon>Viruses</taxon>
        <taxon>Duplodnaviria</taxon>
        <taxon>Heunggongvirae</taxon>
        <taxon>Uroviricota</taxon>
        <taxon>Caudoviricetes</taxon>
        <taxon>Duneviridae</taxon>
        <taxon>Labanvirus</taxon>
        <taxon>Labanvirus laban</taxon>
    </lineage>
</organism>
<accession>A0A6B9LMA0</accession>
<evidence type="ECO:0000313" key="1">
    <source>
        <dbReference type="EMBL" id="QHB39024.1"/>
    </source>
</evidence>
<reference evidence="1 2" key="1">
    <citation type="journal article" date="2020" name="Viruses">
        <title>Diversity and Host Interactions Among Virulent and Temperate Baltic Sea Flavobacterium Phages.</title>
        <authorList>
            <person name="Nilsson E."/>
            <person name="Bayfield O.W."/>
            <person name="Lundin D."/>
            <person name="Antson A.A."/>
            <person name="Holmfeldt K."/>
        </authorList>
    </citation>
    <scope>NUCLEOTIDE SEQUENCE [LARGE SCALE GENOMIC DNA]</scope>
</reference>
<dbReference type="Proteomes" id="UP000465101">
    <property type="component" value="Segment"/>
</dbReference>
<dbReference type="EMBL" id="MN812211">
    <property type="protein sequence ID" value="QHB39024.1"/>
    <property type="molecule type" value="Genomic_DNA"/>
</dbReference>
<gene>
    <name evidence="1" type="ORF">laban61_gp053</name>
</gene>
<keyword evidence="2" id="KW-1185">Reference proteome</keyword>